<evidence type="ECO:0000256" key="1">
    <source>
        <dbReference type="SAM" id="Phobius"/>
    </source>
</evidence>
<sequence>MKRRIWASPYRFIFIPIIAAAFLSLVSFIVMQLWNNLLPAILHVSVITFWQAMGIFILCKILFGFGRPGRFGGGAPWMRGRMAERFKNMSPEEQAHFKEQFGHRMCRDRKPFGRREWFDESKPEEKSAE</sequence>
<reference evidence="2" key="2">
    <citation type="submission" date="2020-09" db="EMBL/GenBank/DDBJ databases">
        <authorList>
            <person name="Sun Q."/>
            <person name="Sedlacek I."/>
        </authorList>
    </citation>
    <scope>NUCLEOTIDE SEQUENCE</scope>
    <source>
        <strain evidence="2">CCM 8711</strain>
    </source>
</reference>
<keyword evidence="3" id="KW-1185">Reference proteome</keyword>
<gene>
    <name evidence="2" type="ORF">GCM10011425_33770</name>
</gene>
<feature type="transmembrane region" description="Helical" evidence="1">
    <location>
        <begin position="40"/>
        <end position="63"/>
    </location>
</feature>
<reference evidence="2" key="1">
    <citation type="journal article" date="2014" name="Int. J. Syst. Evol. Microbiol.">
        <title>Complete genome sequence of Corynebacterium casei LMG S-19264T (=DSM 44701T), isolated from a smear-ripened cheese.</title>
        <authorList>
            <consortium name="US DOE Joint Genome Institute (JGI-PGF)"/>
            <person name="Walter F."/>
            <person name="Albersmeier A."/>
            <person name="Kalinowski J."/>
            <person name="Ruckert C."/>
        </authorList>
    </citation>
    <scope>NUCLEOTIDE SEQUENCE</scope>
    <source>
        <strain evidence="2">CCM 8711</strain>
    </source>
</reference>
<name>A0A917JAH5_9SPHI</name>
<dbReference type="Proteomes" id="UP000662074">
    <property type="component" value="Unassembled WGS sequence"/>
</dbReference>
<feature type="transmembrane region" description="Helical" evidence="1">
    <location>
        <begin position="12"/>
        <end position="34"/>
    </location>
</feature>
<keyword evidence="1" id="KW-0472">Membrane</keyword>
<dbReference type="EMBL" id="BMDO01000011">
    <property type="protein sequence ID" value="GGI52165.1"/>
    <property type="molecule type" value="Genomic_DNA"/>
</dbReference>
<evidence type="ECO:0000313" key="3">
    <source>
        <dbReference type="Proteomes" id="UP000662074"/>
    </source>
</evidence>
<keyword evidence="1" id="KW-1133">Transmembrane helix</keyword>
<organism evidence="2 3">
    <name type="scientific">Mucilaginibacter galii</name>
    <dbReference type="NCBI Taxonomy" id="2005073"/>
    <lineage>
        <taxon>Bacteria</taxon>
        <taxon>Pseudomonadati</taxon>
        <taxon>Bacteroidota</taxon>
        <taxon>Sphingobacteriia</taxon>
        <taxon>Sphingobacteriales</taxon>
        <taxon>Sphingobacteriaceae</taxon>
        <taxon>Mucilaginibacter</taxon>
    </lineage>
</organism>
<proteinExistence type="predicted"/>
<comment type="caution">
    <text evidence="2">The sequence shown here is derived from an EMBL/GenBank/DDBJ whole genome shotgun (WGS) entry which is preliminary data.</text>
</comment>
<accession>A0A917JAH5</accession>
<protein>
    <submittedName>
        <fullName evidence="2">Uncharacterized protein</fullName>
    </submittedName>
</protein>
<evidence type="ECO:0000313" key="2">
    <source>
        <dbReference type="EMBL" id="GGI52165.1"/>
    </source>
</evidence>
<dbReference type="AlphaFoldDB" id="A0A917JAH5"/>
<keyword evidence="1" id="KW-0812">Transmembrane</keyword>
<dbReference type="RefSeq" id="WP_188418281.1">
    <property type="nucleotide sequence ID" value="NZ_BMDO01000011.1"/>
</dbReference>